<proteinExistence type="predicted"/>
<reference evidence="2" key="1">
    <citation type="submission" date="2021-01" db="EMBL/GenBank/DDBJ databases">
        <authorList>
            <person name="Corre E."/>
            <person name="Pelletier E."/>
            <person name="Niang G."/>
            <person name="Scheremetjew M."/>
            <person name="Finn R."/>
            <person name="Kale V."/>
            <person name="Holt S."/>
            <person name="Cochrane G."/>
            <person name="Meng A."/>
            <person name="Brown T."/>
            <person name="Cohen L."/>
        </authorList>
    </citation>
    <scope>NUCLEOTIDE SEQUENCE</scope>
    <source>
        <strain evidence="2">SM1012Den-03</strain>
    </source>
</reference>
<feature type="compositionally biased region" description="Polar residues" evidence="1">
    <location>
        <begin position="151"/>
        <end position="173"/>
    </location>
</feature>
<name>A0A7S2Q458_9STRA</name>
<feature type="region of interest" description="Disordered" evidence="1">
    <location>
        <begin position="132"/>
        <end position="198"/>
    </location>
</feature>
<feature type="compositionally biased region" description="Acidic residues" evidence="1">
    <location>
        <begin position="135"/>
        <end position="149"/>
    </location>
</feature>
<feature type="compositionally biased region" description="Low complexity" evidence="1">
    <location>
        <begin position="54"/>
        <end position="69"/>
    </location>
</feature>
<accession>A0A7S2Q458</accession>
<feature type="compositionally biased region" description="Polar residues" evidence="1">
    <location>
        <begin position="187"/>
        <end position="198"/>
    </location>
</feature>
<gene>
    <name evidence="2" type="ORF">SMAR0320_LOCUS23848</name>
</gene>
<evidence type="ECO:0000256" key="1">
    <source>
        <dbReference type="SAM" id="MobiDB-lite"/>
    </source>
</evidence>
<evidence type="ECO:0000313" key="2">
    <source>
        <dbReference type="EMBL" id="CAD9632297.1"/>
    </source>
</evidence>
<dbReference type="AlphaFoldDB" id="A0A7S2Q458"/>
<dbReference type="EMBL" id="HBGZ01033300">
    <property type="protein sequence ID" value="CAD9632297.1"/>
    <property type="molecule type" value="Transcribed_RNA"/>
</dbReference>
<protein>
    <submittedName>
        <fullName evidence="2">Uncharacterized protein</fullName>
    </submittedName>
</protein>
<organism evidence="2">
    <name type="scientific">Skeletonema marinoi</name>
    <dbReference type="NCBI Taxonomy" id="267567"/>
    <lineage>
        <taxon>Eukaryota</taxon>
        <taxon>Sar</taxon>
        <taxon>Stramenopiles</taxon>
        <taxon>Ochrophyta</taxon>
        <taxon>Bacillariophyta</taxon>
        <taxon>Coscinodiscophyceae</taxon>
        <taxon>Thalassiosirophycidae</taxon>
        <taxon>Thalassiosirales</taxon>
        <taxon>Skeletonemataceae</taxon>
        <taxon>Skeletonema</taxon>
        <taxon>Skeletonema marinoi-dohrnii complex</taxon>
    </lineage>
</organism>
<feature type="region of interest" description="Disordered" evidence="1">
    <location>
        <begin position="18"/>
        <end position="120"/>
    </location>
</feature>
<sequence length="331" mass="36276">MWNLPASRYVKAFEPQLKTASVRPQKARSCSEDTQMSSSSEAEDDDNSMLPEIVPVSSVGSFSDSTVSSGRASPATLSVSPASPRSIFKNYWSSPRSSGGEDFGAPKPLQKGSSGSTEEELLLYKLSSLSLPLVDGDEDEEHPSTDDDCPPTTSLMRSSSAQAAPSPKMTKNTKAFPIDDSTIDYCRNNNKRPSVSTPRRQILPTVVAPPPPPPRNNVQDLPRVANPLREQTQRKWSSTTALIKRPTHSCLRPSRYSCSMIDERELAQQQHQDTPKIHEDAAAASAIAARAALSRSKSVSFYSQVSVFEFVKYSKGIEDARPSKDWSKYFA</sequence>